<protein>
    <submittedName>
        <fullName evidence="2">ThiF family adenylyltransferase</fullName>
    </submittedName>
</protein>
<dbReference type="GO" id="GO:0016779">
    <property type="term" value="F:nucleotidyltransferase activity"/>
    <property type="evidence" value="ECO:0007669"/>
    <property type="project" value="UniProtKB-KW"/>
</dbReference>
<dbReference type="SUPFAM" id="SSF69572">
    <property type="entry name" value="Activating enzymes of the ubiquitin-like proteins"/>
    <property type="match status" value="1"/>
</dbReference>
<dbReference type="PANTHER" id="PTHR43267:SF1">
    <property type="entry name" value="TRNA THREONYLCARBAMOYLADENOSINE DEHYDRATASE"/>
    <property type="match status" value="1"/>
</dbReference>
<accession>A0A9X1W1N5</accession>
<keyword evidence="2" id="KW-0808">Transferase</keyword>
<dbReference type="GO" id="GO:0061504">
    <property type="term" value="P:cyclic threonylcarbamoyladenosine biosynthetic process"/>
    <property type="evidence" value="ECO:0007669"/>
    <property type="project" value="TreeGrafter"/>
</dbReference>
<evidence type="ECO:0000259" key="1">
    <source>
        <dbReference type="Pfam" id="PF00899"/>
    </source>
</evidence>
<dbReference type="Proteomes" id="UP001139447">
    <property type="component" value="Unassembled WGS sequence"/>
</dbReference>
<dbReference type="PANTHER" id="PTHR43267">
    <property type="entry name" value="TRNA THREONYLCARBAMOYLADENOSINE DEHYDRATASE"/>
    <property type="match status" value="1"/>
</dbReference>
<dbReference type="InterPro" id="IPR045886">
    <property type="entry name" value="ThiF/MoeB/HesA"/>
</dbReference>
<dbReference type="Gene3D" id="3.40.50.720">
    <property type="entry name" value="NAD(P)-binding Rossmann-like Domain"/>
    <property type="match status" value="1"/>
</dbReference>
<dbReference type="AlphaFoldDB" id="A0A9X1W1N5"/>
<dbReference type="Pfam" id="PF00899">
    <property type="entry name" value="ThiF"/>
    <property type="match status" value="1"/>
</dbReference>
<name>A0A9X1W1N5_9BURK</name>
<feature type="domain" description="THIF-type NAD/FAD binding fold" evidence="1">
    <location>
        <begin position="9"/>
        <end position="242"/>
    </location>
</feature>
<comment type="caution">
    <text evidence="2">The sequence shown here is derived from an EMBL/GenBank/DDBJ whole genome shotgun (WGS) entry which is preliminary data.</text>
</comment>
<reference evidence="2" key="1">
    <citation type="submission" date="2022-03" db="EMBL/GenBank/DDBJ databases">
        <authorList>
            <person name="Woo C.Y."/>
        </authorList>
    </citation>
    <scope>NUCLEOTIDE SEQUENCE</scope>
    <source>
        <strain evidence="2">CYS-02</strain>
    </source>
</reference>
<dbReference type="GO" id="GO:0061503">
    <property type="term" value="F:tRNA threonylcarbamoyladenosine dehydratase"/>
    <property type="evidence" value="ECO:0007669"/>
    <property type="project" value="TreeGrafter"/>
</dbReference>
<dbReference type="InterPro" id="IPR035985">
    <property type="entry name" value="Ubiquitin-activating_enz"/>
</dbReference>
<dbReference type="InterPro" id="IPR000594">
    <property type="entry name" value="ThiF_NAD_FAD-bd"/>
</dbReference>
<gene>
    <name evidence="2" type="ORF">MMF98_23195</name>
</gene>
<keyword evidence="3" id="KW-1185">Reference proteome</keyword>
<evidence type="ECO:0000313" key="2">
    <source>
        <dbReference type="EMBL" id="MCJ0766127.1"/>
    </source>
</evidence>
<dbReference type="EMBL" id="JALGBI010000004">
    <property type="protein sequence ID" value="MCJ0766127.1"/>
    <property type="molecule type" value="Genomic_DNA"/>
</dbReference>
<proteinExistence type="predicted"/>
<keyword evidence="2" id="KW-0548">Nucleotidyltransferase</keyword>
<sequence length="300" mass="32323">MSQHDRQSFLGPTSEQDLASVTVGILGLGGGGSHVVQQLAHLGVGGYVIADLDIIDETNLNRLVGGTRADIDAKELKIRIAERAIRRVLPNARISAHAKPWQEVAGELKHCDVLIGGLDSVIAKDEADRFGKRFLIPYIDMGMDVHKLGDRFLIAGQVVLTLPGGPCLRCMGVVTEAALATEARRYGAAGGKPQVVWPNGVLASTAVGLFTQLVCPWHDKPMAAAYLEYDGNKHTVSPSMRLAAIANRPCSHYLAHEAGEPRFDIRTPPAPVKPQVETSVLADEVAPSWWRSVVAFFTGR</sequence>
<organism evidence="2 3">
    <name type="scientific">Variovorax terrae</name>
    <dbReference type="NCBI Taxonomy" id="2923278"/>
    <lineage>
        <taxon>Bacteria</taxon>
        <taxon>Pseudomonadati</taxon>
        <taxon>Pseudomonadota</taxon>
        <taxon>Betaproteobacteria</taxon>
        <taxon>Burkholderiales</taxon>
        <taxon>Comamonadaceae</taxon>
        <taxon>Variovorax</taxon>
    </lineage>
</organism>
<dbReference type="GO" id="GO:0008641">
    <property type="term" value="F:ubiquitin-like modifier activating enzyme activity"/>
    <property type="evidence" value="ECO:0007669"/>
    <property type="project" value="InterPro"/>
</dbReference>
<evidence type="ECO:0000313" key="3">
    <source>
        <dbReference type="Proteomes" id="UP001139447"/>
    </source>
</evidence>
<dbReference type="RefSeq" id="WP_243309730.1">
    <property type="nucleotide sequence ID" value="NZ_JALGBI010000004.1"/>
</dbReference>